<accession>A0ABU1ZVD9</accession>
<organism evidence="2 3">
    <name type="scientific">Corynebacterium guangdongense</name>
    <dbReference type="NCBI Taxonomy" id="1783348"/>
    <lineage>
        <taxon>Bacteria</taxon>
        <taxon>Bacillati</taxon>
        <taxon>Actinomycetota</taxon>
        <taxon>Actinomycetes</taxon>
        <taxon>Mycobacteriales</taxon>
        <taxon>Corynebacteriaceae</taxon>
        <taxon>Corynebacterium</taxon>
    </lineage>
</organism>
<dbReference type="PROSITE" id="PS00201">
    <property type="entry name" value="FLAVODOXIN"/>
    <property type="match status" value="1"/>
</dbReference>
<feature type="domain" description="Flavodoxin-like" evidence="1">
    <location>
        <begin position="3"/>
        <end position="158"/>
    </location>
</feature>
<dbReference type="Gene3D" id="3.40.50.360">
    <property type="match status" value="1"/>
</dbReference>
<dbReference type="SUPFAM" id="SSF52218">
    <property type="entry name" value="Flavoproteins"/>
    <property type="match status" value="1"/>
</dbReference>
<gene>
    <name evidence="2" type="ORF">J2S39_000574</name>
</gene>
<dbReference type="PROSITE" id="PS50902">
    <property type="entry name" value="FLAVODOXIN_LIKE"/>
    <property type="match status" value="1"/>
</dbReference>
<dbReference type="EMBL" id="JAVDXZ010000001">
    <property type="protein sequence ID" value="MDR7328898.1"/>
    <property type="molecule type" value="Genomic_DNA"/>
</dbReference>
<dbReference type="InterPro" id="IPR008254">
    <property type="entry name" value="Flavodoxin/NO_synth"/>
</dbReference>
<comment type="caution">
    <text evidence="2">The sequence shown here is derived from an EMBL/GenBank/DDBJ whole genome shotgun (WGS) entry which is preliminary data.</text>
</comment>
<proteinExistence type="predicted"/>
<reference evidence="2" key="1">
    <citation type="submission" date="2023-07" db="EMBL/GenBank/DDBJ databases">
        <title>Sequencing the genomes of 1000 actinobacteria strains.</title>
        <authorList>
            <person name="Klenk H.-P."/>
        </authorList>
    </citation>
    <scope>NUCLEOTIDE SEQUENCE</scope>
    <source>
        <strain evidence="2">DSM 107476</strain>
    </source>
</reference>
<dbReference type="InterPro" id="IPR001226">
    <property type="entry name" value="Flavodoxin_CS"/>
</dbReference>
<sequence>MTALIVYESAWGNTRAVAEAIRAGLGRHLSAEATPVHLAPPLADLQVDLLIVGAPTHAFGLSRPSTPEDARRRGGGLIPSGVREWLVSAPVSLPVATFDTHVRHPNLPGHASRKAAKALTALGCRLLAEPESFFVDGYEGPVLPGELDRATAWGEELGRRVRTGAADG</sequence>
<protein>
    <recommendedName>
        <fullName evidence="1">Flavodoxin-like domain-containing protein</fullName>
    </recommendedName>
</protein>
<evidence type="ECO:0000313" key="2">
    <source>
        <dbReference type="EMBL" id="MDR7328898.1"/>
    </source>
</evidence>
<dbReference type="Proteomes" id="UP001180840">
    <property type="component" value="Unassembled WGS sequence"/>
</dbReference>
<evidence type="ECO:0000259" key="1">
    <source>
        <dbReference type="PROSITE" id="PS50902"/>
    </source>
</evidence>
<dbReference type="RefSeq" id="WP_290197889.1">
    <property type="nucleotide sequence ID" value="NZ_CP047654.1"/>
</dbReference>
<name>A0ABU1ZVD9_9CORY</name>
<keyword evidence="3" id="KW-1185">Reference proteome</keyword>
<dbReference type="InterPro" id="IPR029039">
    <property type="entry name" value="Flavoprotein-like_sf"/>
</dbReference>
<evidence type="ECO:0000313" key="3">
    <source>
        <dbReference type="Proteomes" id="UP001180840"/>
    </source>
</evidence>